<protein>
    <recommendedName>
        <fullName evidence="3">Tetratricopeptide repeat protein</fullName>
    </recommendedName>
</protein>
<dbReference type="SUPFAM" id="SSF48452">
    <property type="entry name" value="TPR-like"/>
    <property type="match status" value="1"/>
</dbReference>
<evidence type="ECO:0000313" key="1">
    <source>
        <dbReference type="EMBL" id="GAA0933550.1"/>
    </source>
</evidence>
<keyword evidence="2" id="KW-1185">Reference proteome</keyword>
<dbReference type="Gene3D" id="1.25.40.10">
    <property type="entry name" value="Tetratricopeptide repeat domain"/>
    <property type="match status" value="1"/>
</dbReference>
<name>A0ABN1PUX3_9ACTN</name>
<accession>A0ABN1PUX3</accession>
<gene>
    <name evidence="1" type="ORF">GCM10009575_041370</name>
</gene>
<dbReference type="InterPro" id="IPR011990">
    <property type="entry name" value="TPR-like_helical_dom_sf"/>
</dbReference>
<sequence length="212" mass="23228">MDPDNPVVRLCVQGMAAEAEGRADDARARFRQAWDIAADDYEKCVAAHYLARHQPTPAETLRWNQECLDRADAVGDERVRGFYASLHVTMGSAYRALGDPTAAHRHFVRAAAHIGDVPAGAYADWTRFGIADGLRTTRRNGPLAALLERLCARGELRALGVILPPYLGDLGTEEERERLITALRMVHAARWPADDEQQALGAVISELMGVSG</sequence>
<reference evidence="1 2" key="1">
    <citation type="journal article" date="2019" name="Int. J. Syst. Evol. Microbiol.">
        <title>The Global Catalogue of Microorganisms (GCM) 10K type strain sequencing project: providing services to taxonomists for standard genome sequencing and annotation.</title>
        <authorList>
            <consortium name="The Broad Institute Genomics Platform"/>
            <consortium name="The Broad Institute Genome Sequencing Center for Infectious Disease"/>
            <person name="Wu L."/>
            <person name="Ma J."/>
        </authorList>
    </citation>
    <scope>NUCLEOTIDE SEQUENCE [LARGE SCALE GENOMIC DNA]</scope>
    <source>
        <strain evidence="1 2">JCM 11444</strain>
    </source>
</reference>
<dbReference type="Proteomes" id="UP001500418">
    <property type="component" value="Unassembled WGS sequence"/>
</dbReference>
<comment type="caution">
    <text evidence="1">The sequence shown here is derived from an EMBL/GenBank/DDBJ whole genome shotgun (WGS) entry which is preliminary data.</text>
</comment>
<dbReference type="EMBL" id="BAAAID010000024">
    <property type="protein sequence ID" value="GAA0933550.1"/>
    <property type="molecule type" value="Genomic_DNA"/>
</dbReference>
<proteinExistence type="predicted"/>
<evidence type="ECO:0008006" key="3">
    <source>
        <dbReference type="Google" id="ProtNLM"/>
    </source>
</evidence>
<organism evidence="1 2">
    <name type="scientific">Streptomyces rhizosphaericus</name>
    <dbReference type="NCBI Taxonomy" id="114699"/>
    <lineage>
        <taxon>Bacteria</taxon>
        <taxon>Bacillati</taxon>
        <taxon>Actinomycetota</taxon>
        <taxon>Actinomycetes</taxon>
        <taxon>Kitasatosporales</taxon>
        <taxon>Streptomycetaceae</taxon>
        <taxon>Streptomyces</taxon>
        <taxon>Streptomyces violaceusniger group</taxon>
    </lineage>
</organism>
<evidence type="ECO:0000313" key="2">
    <source>
        <dbReference type="Proteomes" id="UP001500418"/>
    </source>
</evidence>